<protein>
    <submittedName>
        <fullName evidence="8">CLUMA_CG017965, isoform A</fullName>
    </submittedName>
</protein>
<dbReference type="InterPro" id="IPR031168">
    <property type="entry name" value="G_TrmE"/>
</dbReference>
<evidence type="ECO:0000256" key="3">
    <source>
        <dbReference type="ARBA" id="ARBA00022694"/>
    </source>
</evidence>
<dbReference type="InterPro" id="IPR018948">
    <property type="entry name" value="GTP-bd_TrmE_N"/>
</dbReference>
<evidence type="ECO:0000256" key="2">
    <source>
        <dbReference type="ARBA" id="ARBA00011043"/>
    </source>
</evidence>
<dbReference type="CDD" id="cd14858">
    <property type="entry name" value="TrmE_N"/>
    <property type="match status" value="1"/>
</dbReference>
<dbReference type="GO" id="GO:0030488">
    <property type="term" value="P:tRNA methylation"/>
    <property type="evidence" value="ECO:0007669"/>
    <property type="project" value="TreeGrafter"/>
</dbReference>
<accession>A0A1J1J3I9</accession>
<dbReference type="NCBIfam" id="NF003661">
    <property type="entry name" value="PRK05291.1-3"/>
    <property type="match status" value="1"/>
</dbReference>
<keyword evidence="5 6" id="KW-0342">GTP-binding</keyword>
<dbReference type="Gene3D" id="1.20.120.430">
    <property type="entry name" value="tRNA modification GTPase MnmE domain 2"/>
    <property type="match status" value="1"/>
</dbReference>
<keyword evidence="3 6" id="KW-0819">tRNA processing</keyword>
<dbReference type="STRING" id="568069.A0A1J1J3I9"/>
<evidence type="ECO:0000313" key="8">
    <source>
        <dbReference type="EMBL" id="CRL05449.1"/>
    </source>
</evidence>
<dbReference type="CDD" id="cd04164">
    <property type="entry name" value="trmE"/>
    <property type="match status" value="1"/>
</dbReference>
<evidence type="ECO:0000256" key="1">
    <source>
        <dbReference type="ARBA" id="ARBA00004173"/>
    </source>
</evidence>
<dbReference type="InterPro" id="IPR006073">
    <property type="entry name" value="GTP-bd"/>
</dbReference>
<comment type="similarity">
    <text evidence="2 6">Belongs to the TRAFAC class TrmE-Era-EngA-EngB-Septin-like GTPase superfamily. TrmE GTPase family.</text>
</comment>
<dbReference type="FunFam" id="3.30.1360.120:FF:000007">
    <property type="entry name" value="tRNA modification GTPase GTPBP3, mitochondrial"/>
    <property type="match status" value="1"/>
</dbReference>
<dbReference type="Pfam" id="PF12631">
    <property type="entry name" value="MnmE_helical"/>
    <property type="match status" value="1"/>
</dbReference>
<dbReference type="Pfam" id="PF01926">
    <property type="entry name" value="MMR_HSR1"/>
    <property type="match status" value="1"/>
</dbReference>
<dbReference type="Gene3D" id="3.40.50.300">
    <property type="entry name" value="P-loop containing nucleotide triphosphate hydrolases"/>
    <property type="match status" value="1"/>
</dbReference>
<dbReference type="PROSITE" id="PS51709">
    <property type="entry name" value="G_TRME"/>
    <property type="match status" value="1"/>
</dbReference>
<proteinExistence type="inferred from homology"/>
<dbReference type="HAMAP" id="MF_00379">
    <property type="entry name" value="GTPase_MnmE"/>
    <property type="match status" value="1"/>
</dbReference>
<dbReference type="NCBIfam" id="TIGR00450">
    <property type="entry name" value="mnmE_trmE_thdF"/>
    <property type="match status" value="1"/>
</dbReference>
<evidence type="ECO:0000256" key="6">
    <source>
        <dbReference type="RuleBase" id="RU003313"/>
    </source>
</evidence>
<keyword evidence="4 6" id="KW-0547">Nucleotide-binding</keyword>
<dbReference type="Gene3D" id="3.30.1360.120">
    <property type="entry name" value="Probable tRNA modification gtpase trme, domain 1"/>
    <property type="match status" value="1"/>
</dbReference>
<evidence type="ECO:0000259" key="7">
    <source>
        <dbReference type="PROSITE" id="PS51709"/>
    </source>
</evidence>
<reference evidence="8 9" key="1">
    <citation type="submission" date="2015-04" db="EMBL/GenBank/DDBJ databases">
        <authorList>
            <person name="Syromyatnikov M.Y."/>
            <person name="Popov V.N."/>
        </authorList>
    </citation>
    <scope>NUCLEOTIDE SEQUENCE [LARGE SCALE GENOMIC DNA]</scope>
</reference>
<dbReference type="PRINTS" id="PR00449">
    <property type="entry name" value="RASTRNSFRMNG"/>
</dbReference>
<comment type="subcellular location">
    <subcellularLocation>
        <location evidence="1">Mitochondrion</location>
    </subcellularLocation>
</comment>
<dbReference type="InterPro" id="IPR027368">
    <property type="entry name" value="MnmE_dom2"/>
</dbReference>
<dbReference type="InterPro" id="IPR005225">
    <property type="entry name" value="Small_GTP-bd"/>
</dbReference>
<dbReference type="InterPro" id="IPR027417">
    <property type="entry name" value="P-loop_NTPase"/>
</dbReference>
<dbReference type="EMBL" id="CVRI01000064">
    <property type="protein sequence ID" value="CRL05449.1"/>
    <property type="molecule type" value="Genomic_DNA"/>
</dbReference>
<dbReference type="SUPFAM" id="SSF116878">
    <property type="entry name" value="TrmE connector domain"/>
    <property type="match status" value="1"/>
</dbReference>
<feature type="domain" description="TrmE-type G" evidence="7">
    <location>
        <begin position="227"/>
        <end position="400"/>
    </location>
</feature>
<sequence>MKCFESIRLFSSITIFSKSSGFGKCGVAVIRVSGENTNKALKALTNFDNFKPRFATLKQIKDPETNILIDNGLILYFKSPKSFTGEDCCEFQVHGGPAVITAILNALSKVDGLRPALPGEFTKRAFYNGKMDLTEVEGLADLIHAETEYQRRQALIQADGHLSNLYKKWRTQLIRNIAHIEAFIDFSEDENIEDDVLEVMEKDLHCLEKEIKQYLVDGRKGERLRDGVKMAIVGETNVGKSSLMNVIVQRDISIVTNIEGTTRDIVESHYDIGGYPVVIADTAGLRESKDIVESEGILRAKKYASNADFILILIDGEKMEKLLKDFEKENVEKYIKEYKNRLGLDDGFRECKQMLTIINKIDLVSCRNKEILKSCNFLGISCTKAINIQEALEEIKENLQNLCGNPTSESPLLSQARHRHYLQNCLKSIQDFLSNFDQSNEQDFAILVQSLRNAVRCIGHLTGEVRTDDILDVIFKDFCIGK</sequence>
<gene>
    <name evidence="8" type="ORF">CLUMA_CG017965</name>
</gene>
<dbReference type="Pfam" id="PF10396">
    <property type="entry name" value="TrmE_N"/>
    <property type="match status" value="1"/>
</dbReference>
<dbReference type="GO" id="GO:0005525">
    <property type="term" value="F:GTP binding"/>
    <property type="evidence" value="ECO:0007669"/>
    <property type="project" value="UniProtKB-KW"/>
</dbReference>
<dbReference type="NCBIfam" id="TIGR00231">
    <property type="entry name" value="small_GTP"/>
    <property type="match status" value="1"/>
</dbReference>
<dbReference type="PANTHER" id="PTHR42714">
    <property type="entry name" value="TRNA MODIFICATION GTPASE GTPBP3"/>
    <property type="match status" value="1"/>
</dbReference>
<dbReference type="InterPro" id="IPR027266">
    <property type="entry name" value="TrmE/GcvT-like"/>
</dbReference>
<dbReference type="GO" id="GO:0005739">
    <property type="term" value="C:mitochondrion"/>
    <property type="evidence" value="ECO:0007669"/>
    <property type="project" value="UniProtKB-SubCell"/>
</dbReference>
<dbReference type="PANTHER" id="PTHR42714:SF2">
    <property type="entry name" value="TRNA MODIFICATION GTPASE GTPBP3, MITOCHONDRIAL"/>
    <property type="match status" value="1"/>
</dbReference>
<dbReference type="SUPFAM" id="SSF52540">
    <property type="entry name" value="P-loop containing nucleoside triphosphate hydrolases"/>
    <property type="match status" value="1"/>
</dbReference>
<evidence type="ECO:0000256" key="5">
    <source>
        <dbReference type="ARBA" id="ARBA00023134"/>
    </source>
</evidence>
<evidence type="ECO:0000256" key="4">
    <source>
        <dbReference type="ARBA" id="ARBA00022741"/>
    </source>
</evidence>
<keyword evidence="9" id="KW-1185">Reference proteome</keyword>
<organism evidence="8 9">
    <name type="scientific">Clunio marinus</name>
    <dbReference type="NCBI Taxonomy" id="568069"/>
    <lineage>
        <taxon>Eukaryota</taxon>
        <taxon>Metazoa</taxon>
        <taxon>Ecdysozoa</taxon>
        <taxon>Arthropoda</taxon>
        <taxon>Hexapoda</taxon>
        <taxon>Insecta</taxon>
        <taxon>Pterygota</taxon>
        <taxon>Neoptera</taxon>
        <taxon>Endopterygota</taxon>
        <taxon>Diptera</taxon>
        <taxon>Nematocera</taxon>
        <taxon>Chironomoidea</taxon>
        <taxon>Chironomidae</taxon>
        <taxon>Clunio</taxon>
    </lineage>
</organism>
<dbReference type="GO" id="GO:0003924">
    <property type="term" value="F:GTPase activity"/>
    <property type="evidence" value="ECO:0007669"/>
    <property type="project" value="InterPro"/>
</dbReference>
<dbReference type="AlphaFoldDB" id="A0A1J1J3I9"/>
<dbReference type="InterPro" id="IPR025867">
    <property type="entry name" value="MnmE_helical"/>
</dbReference>
<dbReference type="OrthoDB" id="188276at2759"/>
<evidence type="ECO:0000313" key="9">
    <source>
        <dbReference type="Proteomes" id="UP000183832"/>
    </source>
</evidence>
<name>A0A1J1J3I9_9DIPT</name>
<dbReference type="InterPro" id="IPR004520">
    <property type="entry name" value="GTPase_MnmE"/>
</dbReference>
<dbReference type="GO" id="GO:0002098">
    <property type="term" value="P:tRNA wobble uridine modification"/>
    <property type="evidence" value="ECO:0007669"/>
    <property type="project" value="TreeGrafter"/>
</dbReference>
<dbReference type="Proteomes" id="UP000183832">
    <property type="component" value="Unassembled WGS sequence"/>
</dbReference>